<feature type="transmembrane region" description="Helical" evidence="1">
    <location>
        <begin position="230"/>
        <end position="247"/>
    </location>
</feature>
<keyword evidence="1" id="KW-1133">Transmembrane helix</keyword>
<organism evidence="2 3">
    <name type="scientific">Trichomonas vaginalis (strain ATCC PRA-98 / G3)</name>
    <dbReference type="NCBI Taxonomy" id="412133"/>
    <lineage>
        <taxon>Eukaryota</taxon>
        <taxon>Metamonada</taxon>
        <taxon>Parabasalia</taxon>
        <taxon>Trichomonadida</taxon>
        <taxon>Trichomonadidae</taxon>
        <taxon>Trichomonas</taxon>
    </lineage>
</organism>
<reference evidence="2" key="2">
    <citation type="journal article" date="2007" name="Science">
        <title>Draft genome sequence of the sexually transmitted pathogen Trichomonas vaginalis.</title>
        <authorList>
            <person name="Carlton J.M."/>
            <person name="Hirt R.P."/>
            <person name="Silva J.C."/>
            <person name="Delcher A.L."/>
            <person name="Schatz M."/>
            <person name="Zhao Q."/>
            <person name="Wortman J.R."/>
            <person name="Bidwell S.L."/>
            <person name="Alsmark U.C.M."/>
            <person name="Besteiro S."/>
            <person name="Sicheritz-Ponten T."/>
            <person name="Noel C.J."/>
            <person name="Dacks J.B."/>
            <person name="Foster P.G."/>
            <person name="Simillion C."/>
            <person name="Van de Peer Y."/>
            <person name="Miranda-Saavedra D."/>
            <person name="Barton G.J."/>
            <person name="Westrop G.D."/>
            <person name="Mueller S."/>
            <person name="Dessi D."/>
            <person name="Fiori P.L."/>
            <person name="Ren Q."/>
            <person name="Paulsen I."/>
            <person name="Zhang H."/>
            <person name="Bastida-Corcuera F.D."/>
            <person name="Simoes-Barbosa A."/>
            <person name="Brown M.T."/>
            <person name="Hayes R.D."/>
            <person name="Mukherjee M."/>
            <person name="Okumura C.Y."/>
            <person name="Schneider R."/>
            <person name="Smith A.J."/>
            <person name="Vanacova S."/>
            <person name="Villalvazo M."/>
            <person name="Haas B.J."/>
            <person name="Pertea M."/>
            <person name="Feldblyum T.V."/>
            <person name="Utterback T.R."/>
            <person name="Shu C.L."/>
            <person name="Osoegawa K."/>
            <person name="de Jong P.J."/>
            <person name="Hrdy I."/>
            <person name="Horvathova L."/>
            <person name="Zubacova Z."/>
            <person name="Dolezal P."/>
            <person name="Malik S.B."/>
            <person name="Logsdon J.M. Jr."/>
            <person name="Henze K."/>
            <person name="Gupta A."/>
            <person name="Wang C.C."/>
            <person name="Dunne R.L."/>
            <person name="Upcroft J.A."/>
            <person name="Upcroft P."/>
            <person name="White O."/>
            <person name="Salzberg S.L."/>
            <person name="Tang P."/>
            <person name="Chiu C.-H."/>
            <person name="Lee Y.-S."/>
            <person name="Embley T.M."/>
            <person name="Coombs G.H."/>
            <person name="Mottram J.C."/>
            <person name="Tachezy J."/>
            <person name="Fraser-Liggett C.M."/>
            <person name="Johnson P.J."/>
        </authorList>
    </citation>
    <scope>NUCLEOTIDE SEQUENCE [LARGE SCALE GENOMIC DNA]</scope>
    <source>
        <strain evidence="2">G3</strain>
    </source>
</reference>
<feature type="transmembrane region" description="Helical" evidence="1">
    <location>
        <begin position="147"/>
        <end position="167"/>
    </location>
</feature>
<dbReference type="AlphaFoldDB" id="A2GCI4"/>
<keyword evidence="1" id="KW-0812">Transmembrane</keyword>
<feature type="transmembrane region" description="Helical" evidence="1">
    <location>
        <begin position="111"/>
        <end position="135"/>
    </location>
</feature>
<keyword evidence="3" id="KW-1185">Reference proteome</keyword>
<feature type="transmembrane region" description="Helical" evidence="1">
    <location>
        <begin position="86"/>
        <end position="105"/>
    </location>
</feature>
<dbReference type="InParanoid" id="A2GCI4"/>
<evidence type="ECO:0000313" key="3">
    <source>
        <dbReference type="Proteomes" id="UP000001542"/>
    </source>
</evidence>
<feature type="transmembrane region" description="Helical" evidence="1">
    <location>
        <begin position="55"/>
        <end position="74"/>
    </location>
</feature>
<protein>
    <submittedName>
        <fullName evidence="2">Uncharacterized protein</fullName>
    </submittedName>
</protein>
<proteinExistence type="predicted"/>
<dbReference type="KEGG" id="tva:4742772"/>
<evidence type="ECO:0000256" key="1">
    <source>
        <dbReference type="SAM" id="Phobius"/>
    </source>
</evidence>
<evidence type="ECO:0000313" key="2">
    <source>
        <dbReference type="EMBL" id="EAX85133.1"/>
    </source>
</evidence>
<gene>
    <name evidence="2" type="ORF">TVAG_505880</name>
</gene>
<name>A2GCI4_TRIV3</name>
<feature type="transmembrane region" description="Helical" evidence="1">
    <location>
        <begin position="283"/>
        <end position="305"/>
    </location>
</feature>
<dbReference type="EMBL" id="DS115057">
    <property type="protein sequence ID" value="EAX85133.1"/>
    <property type="molecule type" value="Genomic_DNA"/>
</dbReference>
<accession>A2GCI4</accession>
<feature type="transmembrane region" description="Helical" evidence="1">
    <location>
        <begin position="625"/>
        <end position="646"/>
    </location>
</feature>
<feature type="transmembrane region" description="Helical" evidence="1">
    <location>
        <begin position="311"/>
        <end position="332"/>
    </location>
</feature>
<dbReference type="VEuPathDB" id="TrichDB:TVAGG3_0696570"/>
<feature type="transmembrane region" description="Helical" evidence="1">
    <location>
        <begin position="187"/>
        <end position="209"/>
    </location>
</feature>
<dbReference type="VEuPathDB" id="TrichDB:TVAG_505880"/>
<feature type="transmembrane region" description="Helical" evidence="1">
    <location>
        <begin position="253"/>
        <end position="271"/>
    </location>
</feature>
<dbReference type="Proteomes" id="UP000001542">
    <property type="component" value="Unassembled WGS sequence"/>
</dbReference>
<keyword evidence="1" id="KW-0472">Membrane</keyword>
<reference evidence="2" key="1">
    <citation type="submission" date="2006-10" db="EMBL/GenBank/DDBJ databases">
        <authorList>
            <person name="Amadeo P."/>
            <person name="Zhao Q."/>
            <person name="Wortman J."/>
            <person name="Fraser-Liggett C."/>
            <person name="Carlton J."/>
        </authorList>
    </citation>
    <scope>NUCLEOTIDE SEQUENCE</scope>
    <source>
        <strain evidence="2">G3</strain>
    </source>
</reference>
<sequence length="716" mass="81122">MEDALTSTSVTYTDFASSSISKYADLIDIPITTRVIDSLISLFNYFDIYAPRIPLIYSVVTCIRFFQLIGGAFFSANTDSFLPGTFAYKVMSIITVLFHIVPLQYRLGKAAIILYSINSVLIVFVVHLLVTAYSYKKTSKVPKISCIILSIFNAVGPYTLIPIVAQYSGQTLSAIIQGTVKPNLKDLLALVISFINIFLFNWINIKAYSISLVFRMCSFQSIEGSPQNKLFITTTFVTLVAALTTYFTAIPSAAMIAISILFFIYCTTTVFNCGTFIKQKHQVMVLGGSILGIELCIANLIIIFLKKPWNAAFFLGFGVASVITFVLTEVFIKRKGRRELQILDEIDDTKDISSIRTKNKFKQLLATGFTFSHPVCINFNIFKLAVEEWKLDCDVWSVYAKFISIYPENTGTLCFIAQNIVNLKLNTNLSNIILNSAGYIMRTRETKFTPQLKTRISKLSKNFNKTKTRLRNIWDLVLQGNINELNFAIKRTKESVDDCEREIDHLVMTYPNNRFVARQKLIFLSEVKGDPVNAKQSIDEIIKLQRGIAIKEDTIHELGMMAFPNIPDYCNDSMSTGKTINENESTTNDETVFDDTVNFEAIESISKQIDNHEVPAIHYIYKSAWLCFILLVFLLLVSMIIVYQFYAEAYSKPIYMMQGIAKTRNIITMLTAFAGRFLFQVLDDPKNPGSKLMGPLDYYLTLIWIAMEIIEIQKQS</sequence>